<accession>A0A923ECK1</accession>
<comment type="caution">
    <text evidence="15">The sequence shown here is derived from an EMBL/GenBank/DDBJ whole genome shotgun (WGS) entry which is preliminary data.</text>
</comment>
<keyword evidence="6 13" id="KW-0375">Hydrogen ion transport</keyword>
<evidence type="ECO:0000256" key="5">
    <source>
        <dbReference type="ARBA" id="ARBA00022692"/>
    </source>
</evidence>
<dbReference type="InterPro" id="IPR002146">
    <property type="entry name" value="ATP_synth_b/b'su_bac/chlpt"/>
</dbReference>
<dbReference type="Proteomes" id="UP000563151">
    <property type="component" value="Unassembled WGS sequence"/>
</dbReference>
<dbReference type="InterPro" id="IPR005864">
    <property type="entry name" value="ATP_synth_F0_bsu_bac"/>
</dbReference>
<evidence type="ECO:0000256" key="6">
    <source>
        <dbReference type="ARBA" id="ARBA00022781"/>
    </source>
</evidence>
<dbReference type="PANTHER" id="PTHR33445">
    <property type="entry name" value="ATP SYNTHASE SUBUNIT B', CHLOROPLASTIC"/>
    <property type="match status" value="1"/>
</dbReference>
<evidence type="ECO:0000256" key="14">
    <source>
        <dbReference type="RuleBase" id="RU003848"/>
    </source>
</evidence>
<keyword evidence="7 13" id="KW-1133">Transmembrane helix</keyword>
<keyword evidence="10 13" id="KW-0066">ATP synthesis</keyword>
<comment type="similarity">
    <text evidence="1 13 14">Belongs to the ATPase B chain family.</text>
</comment>
<reference evidence="15 16" key="1">
    <citation type="submission" date="2020-04" db="EMBL/GenBank/DDBJ databases">
        <title>Genomic insights into acetone-butanol-ethanol (ABE) fermentation by sequencing solventogenic clostridia strains.</title>
        <authorList>
            <person name="Brown S."/>
        </authorList>
    </citation>
    <scope>NUCLEOTIDE SEQUENCE [LARGE SCALE GENOMIC DNA]</scope>
    <source>
        <strain evidence="15 16">DJ011</strain>
    </source>
</reference>
<evidence type="ECO:0000313" key="15">
    <source>
        <dbReference type="EMBL" id="MBC2399379.1"/>
    </source>
</evidence>
<dbReference type="GO" id="GO:0046933">
    <property type="term" value="F:proton-transporting ATP synthase activity, rotational mechanism"/>
    <property type="evidence" value="ECO:0007669"/>
    <property type="project" value="UniProtKB-UniRule"/>
</dbReference>
<sequence>MINVSESVATIINFVIFLGILTYFLFKPIQNILNTRENDIKSRIKTTKENEKKAENLLVENSKIINESKEKGKALVEQYKIKAERISEEIIRDAKKEVALVEERSRNEINLEKEKARDELKKQIIDLSVLMCSKALEETIDKEKHKQLIKDFISKVGI</sequence>
<evidence type="ECO:0000313" key="16">
    <source>
        <dbReference type="Proteomes" id="UP000563151"/>
    </source>
</evidence>
<comment type="subcellular location">
    <subcellularLocation>
        <location evidence="13">Cell membrane</location>
        <topology evidence="13">Single-pass membrane protein</topology>
    </subcellularLocation>
    <subcellularLocation>
        <location evidence="12">Endomembrane system</location>
        <topology evidence="12">Single-pass membrane protein</topology>
    </subcellularLocation>
</comment>
<keyword evidence="9 13" id="KW-0472">Membrane</keyword>
<evidence type="ECO:0000256" key="10">
    <source>
        <dbReference type="ARBA" id="ARBA00023310"/>
    </source>
</evidence>
<keyword evidence="16" id="KW-1185">Reference proteome</keyword>
<dbReference type="NCBIfam" id="NF009992">
    <property type="entry name" value="PRK13461.1"/>
    <property type="match status" value="1"/>
</dbReference>
<keyword evidence="4 13" id="KW-0138">CF(0)</keyword>
<comment type="subunit">
    <text evidence="13">F-type ATPases have 2 components, F(1) - the catalytic core - and F(0) - the membrane proton channel. F(1) has five subunits: alpha(3), beta(3), gamma(1), delta(1), epsilon(1). F(0) has three main subunits: a(1), b(2) and c(10-14). The alpha and beta chains form an alternating ring which encloses part of the gamma chain. F(1) is attached to F(0) by a central stalk formed by the gamma and epsilon chains, while a peripheral stalk is formed by the delta and b chains.</text>
</comment>
<evidence type="ECO:0000256" key="12">
    <source>
        <dbReference type="ARBA" id="ARBA00037847"/>
    </source>
</evidence>
<dbReference type="InterPro" id="IPR050059">
    <property type="entry name" value="ATP_synthase_B_chain"/>
</dbReference>
<dbReference type="CDD" id="cd06503">
    <property type="entry name" value="ATP-synt_Fo_b"/>
    <property type="match status" value="1"/>
</dbReference>
<name>A0A923ECK1_CLOTT</name>
<keyword evidence="2 13" id="KW-0813">Transport</keyword>
<dbReference type="GO" id="GO:0012505">
    <property type="term" value="C:endomembrane system"/>
    <property type="evidence" value="ECO:0007669"/>
    <property type="project" value="UniProtKB-SubCell"/>
</dbReference>
<keyword evidence="8 13" id="KW-0406">Ion transport</keyword>
<evidence type="ECO:0000256" key="1">
    <source>
        <dbReference type="ARBA" id="ARBA00005513"/>
    </source>
</evidence>
<dbReference type="HAMAP" id="MF_01398">
    <property type="entry name" value="ATP_synth_b_bprime"/>
    <property type="match status" value="1"/>
</dbReference>
<evidence type="ECO:0000256" key="11">
    <source>
        <dbReference type="ARBA" id="ARBA00025198"/>
    </source>
</evidence>
<dbReference type="AlphaFoldDB" id="A0A923ECK1"/>
<evidence type="ECO:0000256" key="3">
    <source>
        <dbReference type="ARBA" id="ARBA00022475"/>
    </source>
</evidence>
<dbReference type="EMBL" id="JAAZWO010000027">
    <property type="protein sequence ID" value="MBC2399379.1"/>
    <property type="molecule type" value="Genomic_DNA"/>
</dbReference>
<evidence type="ECO:0000256" key="2">
    <source>
        <dbReference type="ARBA" id="ARBA00022448"/>
    </source>
</evidence>
<dbReference type="NCBIfam" id="TIGR01144">
    <property type="entry name" value="ATP_synt_b"/>
    <property type="match status" value="1"/>
</dbReference>
<protein>
    <recommendedName>
        <fullName evidence="13">ATP synthase subunit b</fullName>
    </recommendedName>
    <alternativeName>
        <fullName evidence="13">ATP synthase F(0) sector subunit b</fullName>
    </alternativeName>
    <alternativeName>
        <fullName evidence="13">ATPase subunit I</fullName>
    </alternativeName>
    <alternativeName>
        <fullName evidence="13">F-type ATPase subunit b</fullName>
        <shortName evidence="13">F-ATPase subunit b</shortName>
    </alternativeName>
</protein>
<keyword evidence="3 13" id="KW-1003">Cell membrane</keyword>
<evidence type="ECO:0000256" key="8">
    <source>
        <dbReference type="ARBA" id="ARBA00023065"/>
    </source>
</evidence>
<keyword evidence="5 13" id="KW-0812">Transmembrane</keyword>
<evidence type="ECO:0000256" key="9">
    <source>
        <dbReference type="ARBA" id="ARBA00023136"/>
    </source>
</evidence>
<evidence type="ECO:0000256" key="7">
    <source>
        <dbReference type="ARBA" id="ARBA00022989"/>
    </source>
</evidence>
<proteinExistence type="inferred from homology"/>
<comment type="function">
    <text evidence="11 13">F(1)F(0) ATP synthase produces ATP from ADP in the presence of a proton or sodium gradient. F-type ATPases consist of two structural domains, F(1) containing the extramembraneous catalytic core and F(0) containing the membrane proton channel, linked together by a central stalk and a peripheral stalk. During catalysis, ATP synthesis in the catalytic domain of F(1) is coupled via a rotary mechanism of the central stalk subunits to proton translocation.</text>
</comment>
<evidence type="ECO:0000256" key="4">
    <source>
        <dbReference type="ARBA" id="ARBA00022547"/>
    </source>
</evidence>
<evidence type="ECO:0000256" key="13">
    <source>
        <dbReference type="HAMAP-Rule" id="MF_01398"/>
    </source>
</evidence>
<dbReference type="PANTHER" id="PTHR33445:SF1">
    <property type="entry name" value="ATP SYNTHASE SUBUNIT B"/>
    <property type="match status" value="1"/>
</dbReference>
<gene>
    <name evidence="13" type="primary">atpF</name>
    <name evidence="15" type="ORF">HGG79_16620</name>
</gene>
<dbReference type="Pfam" id="PF00430">
    <property type="entry name" value="ATP-synt_B"/>
    <property type="match status" value="1"/>
</dbReference>
<dbReference type="RefSeq" id="WP_173680590.1">
    <property type="nucleotide sequence ID" value="NZ_JAAZWO010000027.1"/>
</dbReference>
<comment type="function">
    <text evidence="13">Component of the F(0) channel, it forms part of the peripheral stalk, linking F(1) to F(0).</text>
</comment>
<dbReference type="GO" id="GO:0045259">
    <property type="term" value="C:proton-transporting ATP synthase complex"/>
    <property type="evidence" value="ECO:0007669"/>
    <property type="project" value="UniProtKB-KW"/>
</dbReference>
<organism evidence="15 16">
    <name type="scientific">Clostridium tetanomorphum</name>
    <dbReference type="NCBI Taxonomy" id="1553"/>
    <lineage>
        <taxon>Bacteria</taxon>
        <taxon>Bacillati</taxon>
        <taxon>Bacillota</taxon>
        <taxon>Clostridia</taxon>
        <taxon>Eubacteriales</taxon>
        <taxon>Clostridiaceae</taxon>
        <taxon>Clostridium</taxon>
    </lineage>
</organism>
<feature type="transmembrane region" description="Helical" evidence="13">
    <location>
        <begin position="6"/>
        <end position="26"/>
    </location>
</feature>
<dbReference type="GO" id="GO:0005886">
    <property type="term" value="C:plasma membrane"/>
    <property type="evidence" value="ECO:0007669"/>
    <property type="project" value="UniProtKB-SubCell"/>
</dbReference>
<dbReference type="GO" id="GO:0046961">
    <property type="term" value="F:proton-transporting ATPase activity, rotational mechanism"/>
    <property type="evidence" value="ECO:0007669"/>
    <property type="project" value="TreeGrafter"/>
</dbReference>